<reference evidence="1 2" key="1">
    <citation type="journal article" date="2019" name="Extremophiles">
        <title>Biogeography of thermophiles and predominance of Thermus scotoductus in domestic water heaters.</title>
        <authorList>
            <person name="Wilpiszeski R.L."/>
            <person name="Zhang Z."/>
            <person name="House C.H."/>
        </authorList>
    </citation>
    <scope>NUCLEOTIDE SEQUENCE [LARGE SCALE GENOMIC DNA]</scope>
    <source>
        <strain evidence="1 2">32_S32</strain>
    </source>
</reference>
<comment type="caution">
    <text evidence="1">The sequence shown here is derived from an EMBL/GenBank/DDBJ whole genome shotgun (WGS) entry which is preliminary data.</text>
</comment>
<accession>A0A430QZB6</accession>
<proteinExistence type="predicted"/>
<gene>
    <name evidence="1" type="ORF">CSW45_13555</name>
</gene>
<name>A0A430QZB6_THESC</name>
<evidence type="ECO:0000313" key="1">
    <source>
        <dbReference type="EMBL" id="RTH00455.1"/>
    </source>
</evidence>
<organism evidence="1 2">
    <name type="scientific">Thermus scotoductus</name>
    <dbReference type="NCBI Taxonomy" id="37636"/>
    <lineage>
        <taxon>Bacteria</taxon>
        <taxon>Thermotogati</taxon>
        <taxon>Deinococcota</taxon>
        <taxon>Deinococci</taxon>
        <taxon>Thermales</taxon>
        <taxon>Thermaceae</taxon>
        <taxon>Thermus</taxon>
    </lineage>
</organism>
<sequence>MSPFLINLALNFLFGSKGKEVIDLAQRLILAAENAGGSGEEKFRAVMTALSQYAQEHGLLANFPQPLREAIFRLVIEALVFLLSKQGLINTHKRAYYEQPTFPWA</sequence>
<dbReference type="EMBL" id="PELR01000395">
    <property type="protein sequence ID" value="RTH00455.1"/>
    <property type="molecule type" value="Genomic_DNA"/>
</dbReference>
<evidence type="ECO:0000313" key="2">
    <source>
        <dbReference type="Proteomes" id="UP000286910"/>
    </source>
</evidence>
<dbReference type="RefSeq" id="WP_126178344.1">
    <property type="nucleotide sequence ID" value="NZ_PELN01000351.1"/>
</dbReference>
<dbReference type="Proteomes" id="UP000286910">
    <property type="component" value="Unassembled WGS sequence"/>
</dbReference>
<dbReference type="AlphaFoldDB" id="A0A430QZB6"/>
<protein>
    <submittedName>
        <fullName evidence="1">Uncharacterized protein</fullName>
    </submittedName>
</protein>